<dbReference type="Proteomes" id="UP001597169">
    <property type="component" value="Unassembled WGS sequence"/>
</dbReference>
<sequence>MPMRASTKVLLWLSMISMLVTLVMLWMTRGNILVVIFIPMIVAALYAPNGMLSSMLSWVILVSGYLLLLAVLILDMYLIRCIARVVQGIMRGGNSRL</sequence>
<keyword evidence="1" id="KW-1133">Transmembrane helix</keyword>
<dbReference type="RefSeq" id="WP_091160868.1">
    <property type="nucleotide sequence ID" value="NZ_JBHTKX010000002.1"/>
</dbReference>
<keyword evidence="3" id="KW-1185">Reference proteome</keyword>
<feature type="transmembrane region" description="Helical" evidence="1">
    <location>
        <begin position="55"/>
        <end position="79"/>
    </location>
</feature>
<feature type="transmembrane region" description="Helical" evidence="1">
    <location>
        <begin position="32"/>
        <end position="48"/>
    </location>
</feature>
<feature type="transmembrane region" description="Helical" evidence="1">
    <location>
        <begin position="9"/>
        <end position="26"/>
    </location>
</feature>
<accession>A0ABW3PZB6</accession>
<evidence type="ECO:0000313" key="2">
    <source>
        <dbReference type="EMBL" id="MFD1130043.1"/>
    </source>
</evidence>
<evidence type="ECO:0000256" key="1">
    <source>
        <dbReference type="SAM" id="Phobius"/>
    </source>
</evidence>
<gene>
    <name evidence="2" type="ORF">ACFQ3J_17895</name>
</gene>
<organism evidence="2 3">
    <name type="scientific">Paenibacillus provencensis</name>
    <dbReference type="NCBI Taxonomy" id="441151"/>
    <lineage>
        <taxon>Bacteria</taxon>
        <taxon>Bacillati</taxon>
        <taxon>Bacillota</taxon>
        <taxon>Bacilli</taxon>
        <taxon>Bacillales</taxon>
        <taxon>Paenibacillaceae</taxon>
        <taxon>Paenibacillus</taxon>
    </lineage>
</organism>
<reference evidence="3" key="1">
    <citation type="journal article" date="2019" name="Int. J. Syst. Evol. Microbiol.">
        <title>The Global Catalogue of Microorganisms (GCM) 10K type strain sequencing project: providing services to taxonomists for standard genome sequencing and annotation.</title>
        <authorList>
            <consortium name="The Broad Institute Genomics Platform"/>
            <consortium name="The Broad Institute Genome Sequencing Center for Infectious Disease"/>
            <person name="Wu L."/>
            <person name="Ma J."/>
        </authorList>
    </citation>
    <scope>NUCLEOTIDE SEQUENCE [LARGE SCALE GENOMIC DNA]</scope>
    <source>
        <strain evidence="3">CCUG 53519</strain>
    </source>
</reference>
<comment type="caution">
    <text evidence="2">The sequence shown here is derived from an EMBL/GenBank/DDBJ whole genome shotgun (WGS) entry which is preliminary data.</text>
</comment>
<dbReference type="EMBL" id="JBHTKX010000002">
    <property type="protein sequence ID" value="MFD1130043.1"/>
    <property type="molecule type" value="Genomic_DNA"/>
</dbReference>
<proteinExistence type="predicted"/>
<keyword evidence="1" id="KW-0472">Membrane</keyword>
<name>A0ABW3PZB6_9BACL</name>
<evidence type="ECO:0000313" key="3">
    <source>
        <dbReference type="Proteomes" id="UP001597169"/>
    </source>
</evidence>
<protein>
    <submittedName>
        <fullName evidence="2">Uncharacterized protein</fullName>
    </submittedName>
</protein>
<keyword evidence="1" id="KW-0812">Transmembrane</keyword>